<feature type="domain" description="Response regulatory" evidence="3">
    <location>
        <begin position="1"/>
        <end position="80"/>
    </location>
</feature>
<evidence type="ECO:0000256" key="1">
    <source>
        <dbReference type="ARBA" id="ARBA00023012"/>
    </source>
</evidence>
<dbReference type="PANTHER" id="PTHR43874:SF7">
    <property type="entry name" value="TWO-COMPONENT RESPONSE REGULATOR ARR10"/>
    <property type="match status" value="1"/>
</dbReference>
<dbReference type="Gene3D" id="3.40.50.2300">
    <property type="match status" value="1"/>
</dbReference>
<dbReference type="InterPro" id="IPR045279">
    <property type="entry name" value="ARR-like"/>
</dbReference>
<organism evidence="4 5">
    <name type="scientific">Ensete ventricosum</name>
    <name type="common">Abyssinian banana</name>
    <name type="synonym">Musa ensete</name>
    <dbReference type="NCBI Taxonomy" id="4639"/>
    <lineage>
        <taxon>Eukaryota</taxon>
        <taxon>Viridiplantae</taxon>
        <taxon>Streptophyta</taxon>
        <taxon>Embryophyta</taxon>
        <taxon>Tracheophyta</taxon>
        <taxon>Spermatophyta</taxon>
        <taxon>Magnoliopsida</taxon>
        <taxon>Liliopsida</taxon>
        <taxon>Zingiberales</taxon>
        <taxon>Musaceae</taxon>
        <taxon>Ensete</taxon>
    </lineage>
</organism>
<sequence>MRPTYEDGRQLGHIVEVAMTNQATMALKLLRESRNKFDLVISDVHMLDMDSFKILEIVVLEMDLPIKKAVPKRILELINV</sequence>
<evidence type="ECO:0000313" key="4">
    <source>
        <dbReference type="EMBL" id="KAJ8504486.1"/>
    </source>
</evidence>
<proteinExistence type="predicted"/>
<dbReference type="Proteomes" id="UP001222027">
    <property type="component" value="Unassembled WGS sequence"/>
</dbReference>
<dbReference type="PANTHER" id="PTHR43874">
    <property type="entry name" value="TWO-COMPONENT RESPONSE REGULATOR"/>
    <property type="match status" value="1"/>
</dbReference>
<dbReference type="EMBL" id="JAQQAF010000002">
    <property type="protein sequence ID" value="KAJ8504486.1"/>
    <property type="molecule type" value="Genomic_DNA"/>
</dbReference>
<name>A0AAV8RIB9_ENSVE</name>
<dbReference type="PROSITE" id="PS50110">
    <property type="entry name" value="RESPONSE_REGULATORY"/>
    <property type="match status" value="1"/>
</dbReference>
<feature type="modified residue" description="4-aspartylphosphate" evidence="2">
    <location>
        <position position="43"/>
    </location>
</feature>
<dbReference type="GO" id="GO:0009736">
    <property type="term" value="P:cytokinin-activated signaling pathway"/>
    <property type="evidence" value="ECO:0007669"/>
    <property type="project" value="InterPro"/>
</dbReference>
<dbReference type="InterPro" id="IPR011006">
    <property type="entry name" value="CheY-like_superfamily"/>
</dbReference>
<gene>
    <name evidence="4" type="ORF">OPV22_005372</name>
</gene>
<keyword evidence="5" id="KW-1185">Reference proteome</keyword>
<comment type="caution">
    <text evidence="4">The sequence shown here is derived from an EMBL/GenBank/DDBJ whole genome shotgun (WGS) entry which is preliminary data.</text>
</comment>
<keyword evidence="1" id="KW-0902">Two-component regulatory system</keyword>
<dbReference type="InterPro" id="IPR001789">
    <property type="entry name" value="Sig_transdc_resp-reg_receiver"/>
</dbReference>
<protein>
    <recommendedName>
        <fullName evidence="3">Response regulatory domain-containing protein</fullName>
    </recommendedName>
</protein>
<evidence type="ECO:0000256" key="2">
    <source>
        <dbReference type="PROSITE-ProRule" id="PRU00169"/>
    </source>
</evidence>
<dbReference type="SUPFAM" id="SSF52172">
    <property type="entry name" value="CheY-like"/>
    <property type="match status" value="1"/>
</dbReference>
<evidence type="ECO:0000259" key="3">
    <source>
        <dbReference type="PROSITE" id="PS50110"/>
    </source>
</evidence>
<evidence type="ECO:0000313" key="5">
    <source>
        <dbReference type="Proteomes" id="UP001222027"/>
    </source>
</evidence>
<dbReference type="GO" id="GO:0000160">
    <property type="term" value="P:phosphorelay signal transduction system"/>
    <property type="evidence" value="ECO:0007669"/>
    <property type="project" value="UniProtKB-KW"/>
</dbReference>
<accession>A0AAV8RIB9</accession>
<reference evidence="4 5" key="1">
    <citation type="submission" date="2022-12" db="EMBL/GenBank/DDBJ databases">
        <title>Chromosome-scale assembly of the Ensete ventricosum genome.</title>
        <authorList>
            <person name="Dussert Y."/>
            <person name="Stocks J."/>
            <person name="Wendawek A."/>
            <person name="Woldeyes F."/>
            <person name="Nichols R.A."/>
            <person name="Borrell J.S."/>
        </authorList>
    </citation>
    <scope>NUCLEOTIDE SEQUENCE [LARGE SCALE GENOMIC DNA]</scope>
    <source>
        <strain evidence="5">cv. Maze</strain>
        <tissue evidence="4">Seeds</tissue>
    </source>
</reference>
<keyword evidence="2" id="KW-0597">Phosphoprotein</keyword>
<dbReference type="AlphaFoldDB" id="A0AAV8RIB9"/>